<protein>
    <submittedName>
        <fullName evidence="3">Isochorismatase family protein</fullName>
    </submittedName>
</protein>
<comment type="caution">
    <text evidence="3">The sequence shown here is derived from an EMBL/GenBank/DDBJ whole genome shotgun (WGS) entry which is preliminary data.</text>
</comment>
<evidence type="ECO:0000313" key="3">
    <source>
        <dbReference type="EMBL" id="MFC5835237.1"/>
    </source>
</evidence>
<dbReference type="InterPro" id="IPR050272">
    <property type="entry name" value="Isochorismatase-like_hydrls"/>
</dbReference>
<dbReference type="PANTHER" id="PTHR43540:SF1">
    <property type="entry name" value="ISOCHORISMATASE HYDROLASE"/>
    <property type="match status" value="1"/>
</dbReference>
<dbReference type="Proteomes" id="UP001596058">
    <property type="component" value="Unassembled WGS sequence"/>
</dbReference>
<organism evidence="3 4">
    <name type="scientific">Nonomuraea insulae</name>
    <dbReference type="NCBI Taxonomy" id="1616787"/>
    <lineage>
        <taxon>Bacteria</taxon>
        <taxon>Bacillati</taxon>
        <taxon>Actinomycetota</taxon>
        <taxon>Actinomycetes</taxon>
        <taxon>Streptosporangiales</taxon>
        <taxon>Streptosporangiaceae</taxon>
        <taxon>Nonomuraea</taxon>
    </lineage>
</organism>
<sequence length="196" mass="20686">MGLFNGSLPFGDRPAVILIDLMRAYFDPAADLYVGSPDCLASAARLLSAARAARVPVIHTRVGHSRGGIDGGLFYRKVPPLRDLSGPLGELMPQVAPLPDEVVIVKQYASAFFGTPLASTLTALRTDTLVIAGVSTSGCVRASAVDTIQHGFVPIVVRQAVGDRSRGPHEVALSDIQAKYGEVWDEQAVLARLGAP</sequence>
<dbReference type="Gene3D" id="3.40.50.850">
    <property type="entry name" value="Isochorismatase-like"/>
    <property type="match status" value="1"/>
</dbReference>
<gene>
    <name evidence="3" type="ORF">ACFPZ3_66385</name>
</gene>
<name>A0ABW1DCF1_9ACTN</name>
<dbReference type="EMBL" id="JBHSPA010000119">
    <property type="protein sequence ID" value="MFC5835237.1"/>
    <property type="molecule type" value="Genomic_DNA"/>
</dbReference>
<evidence type="ECO:0000313" key="4">
    <source>
        <dbReference type="Proteomes" id="UP001596058"/>
    </source>
</evidence>
<keyword evidence="1" id="KW-0378">Hydrolase</keyword>
<evidence type="ECO:0000259" key="2">
    <source>
        <dbReference type="Pfam" id="PF00857"/>
    </source>
</evidence>
<feature type="domain" description="Isochorismatase-like" evidence="2">
    <location>
        <begin position="15"/>
        <end position="185"/>
    </location>
</feature>
<dbReference type="RefSeq" id="WP_379524648.1">
    <property type="nucleotide sequence ID" value="NZ_JBHSPA010000119.1"/>
</dbReference>
<keyword evidence="4" id="KW-1185">Reference proteome</keyword>
<proteinExistence type="predicted"/>
<accession>A0ABW1DCF1</accession>
<dbReference type="PANTHER" id="PTHR43540">
    <property type="entry name" value="PEROXYUREIDOACRYLATE/UREIDOACRYLATE AMIDOHYDROLASE-RELATED"/>
    <property type="match status" value="1"/>
</dbReference>
<dbReference type="InterPro" id="IPR000868">
    <property type="entry name" value="Isochorismatase-like_dom"/>
</dbReference>
<reference evidence="4" key="1">
    <citation type="journal article" date="2019" name="Int. J. Syst. Evol. Microbiol.">
        <title>The Global Catalogue of Microorganisms (GCM) 10K type strain sequencing project: providing services to taxonomists for standard genome sequencing and annotation.</title>
        <authorList>
            <consortium name="The Broad Institute Genomics Platform"/>
            <consortium name="The Broad Institute Genome Sequencing Center for Infectious Disease"/>
            <person name="Wu L."/>
            <person name="Ma J."/>
        </authorList>
    </citation>
    <scope>NUCLEOTIDE SEQUENCE [LARGE SCALE GENOMIC DNA]</scope>
    <source>
        <strain evidence="4">CCUG 53903</strain>
    </source>
</reference>
<dbReference type="InterPro" id="IPR036380">
    <property type="entry name" value="Isochorismatase-like_sf"/>
</dbReference>
<dbReference type="SUPFAM" id="SSF52499">
    <property type="entry name" value="Isochorismatase-like hydrolases"/>
    <property type="match status" value="1"/>
</dbReference>
<dbReference type="Pfam" id="PF00857">
    <property type="entry name" value="Isochorismatase"/>
    <property type="match status" value="1"/>
</dbReference>
<evidence type="ECO:0000256" key="1">
    <source>
        <dbReference type="ARBA" id="ARBA00022801"/>
    </source>
</evidence>